<comment type="caution">
    <text evidence="3">The sequence shown here is derived from an EMBL/GenBank/DDBJ whole genome shotgun (WGS) entry which is preliminary data.</text>
</comment>
<dbReference type="Pfam" id="PF00271">
    <property type="entry name" value="Helicase_C"/>
    <property type="match status" value="1"/>
</dbReference>
<dbReference type="InterPro" id="IPR001650">
    <property type="entry name" value="Helicase_C-like"/>
</dbReference>
<dbReference type="Proteomes" id="UP000433493">
    <property type="component" value="Unassembled WGS sequence"/>
</dbReference>
<dbReference type="SUPFAM" id="SSF52980">
    <property type="entry name" value="Restriction endonuclease-like"/>
    <property type="match status" value="1"/>
</dbReference>
<gene>
    <name evidence="3" type="ORF">F8O05_08675</name>
</gene>
<dbReference type="SUPFAM" id="SSF52540">
    <property type="entry name" value="P-loop containing nucleoside triphosphate hydrolases"/>
    <property type="match status" value="1"/>
</dbReference>
<dbReference type="PANTHER" id="PTHR47396">
    <property type="entry name" value="TYPE I RESTRICTION ENZYME ECOKI R PROTEIN"/>
    <property type="match status" value="1"/>
</dbReference>
<evidence type="ECO:0000259" key="2">
    <source>
        <dbReference type="PROSITE" id="PS51192"/>
    </source>
</evidence>
<accession>A0A7J5BAE3</accession>
<dbReference type="GO" id="GO:0016787">
    <property type="term" value="F:hydrolase activity"/>
    <property type="evidence" value="ECO:0007669"/>
    <property type="project" value="InterPro"/>
</dbReference>
<evidence type="ECO:0000313" key="3">
    <source>
        <dbReference type="EMBL" id="KAB1642749.1"/>
    </source>
</evidence>
<dbReference type="InterPro" id="IPR006935">
    <property type="entry name" value="Helicase/UvrB_N"/>
</dbReference>
<dbReference type="InterPro" id="IPR053980">
    <property type="entry name" value="ISP_coupler"/>
</dbReference>
<dbReference type="InterPro" id="IPR050742">
    <property type="entry name" value="Helicase_Restrict-Modif_Enz"/>
</dbReference>
<dbReference type="PANTHER" id="PTHR47396:SF1">
    <property type="entry name" value="ATP-DEPENDENT HELICASE IRC3-RELATED"/>
    <property type="match status" value="1"/>
</dbReference>
<dbReference type="Pfam" id="PF04851">
    <property type="entry name" value="ResIII"/>
    <property type="match status" value="1"/>
</dbReference>
<dbReference type="EMBL" id="WBKB01000005">
    <property type="protein sequence ID" value="KAB1642749.1"/>
    <property type="molecule type" value="Genomic_DNA"/>
</dbReference>
<dbReference type="PRINTS" id="PR00507">
    <property type="entry name" value="N12N6MTFRASE"/>
</dbReference>
<sequence length="1612" mass="182739">MQGNYFEELVRHFLMQDATWGTQHDEVWLWNDWPDKNGTDTGIDLVARRKDGGLTAIQCKFFREDRKVQKGDLDSFLEALGREPFTDGIWVDTTAVPWSGNATEALKNRNKKVRTVGLEQFRHSNIDWSTYEVLDPRTAPQTFDRKQLRPHQFKAVQSVMSAFDDDVTRGKMIMACGTGKTFTALKLAEEVTRKHGRGYSTILFLVPSLALLQQTLEEWSVEHDPELPMTAFVVGSDQTVGRTKTGDITSVAIEELAVPATTDGKSLARDFDHRADTAEGMTVVFSTYQSLQAVHEAQQISLPTFDLVICDEAHRTTGVTLSEEDESSFVKIHDEDYIDAERRIYMTATPRIYNDTVKNTAREKEAVLVSMDNEELFGKTLYRLSFGEAVEQNLLTDYKVLVLGVTEDQVTDSFQSQLADSTYELPLKDVTKLVGCWNGLAKRQSGDFSDGFGTDRAPMRRAVAFLKDIKTSKRAASEFPALVDDHLSNITNDDPTDDLAVQVRHVDGTMRSVERQEALDWLKEDIGEDSLGRPVTRILTNARCLSEGVDVPSLDAVLFLNPRKSQVDVVQAVGRVMRRSKGKQFGYIILPIAIPVGVSAEAALGQNEPYEVVWQVLQALRAHDERLDAQINQMAISGKAPETVVVSTIDLNRKSTGEGDSMGQPAAEPERERDSGSHSQDSARMLTGLSAEFDEAWKDGVYAKLVKNVGDRMYWDDWARDINEIASRFIRLISAHLEAPATDRRPFDRFVQALTKTVNPEVTDSEAIEMLAQHMITRPIFDAMFPEHEFSEENPISSAMGKVVAAFSENAAFEKEMEPLEGFYAKVTDRIRGLDDVTSKQKMLVMLYDRFFSQAFPRLRDKMGIVFTPIEVVDYIIHSADVLTQSAFGKSLSDEGVKILDPFIGTGTFMTRLLQSGIIRPEDLQRKYRHELFANEIVLLSYYIAAVNVEAVYREVCEEQGLDAGDSSFPGISLVDTFAMYDRERRLAGDVFPANTKRIEKQRDSKISVIMMNPPYSVGQSSANDNNQNESYPLVDDRIRNTYAARSTAQNKNGLYDSYYRALRWATDRLNGRGIIAFVSNSGFVDGNTADGVRLSWQQEFDEIFVFNLRGNARTQGESRRKEGGNVFGEGSRTGVTITFLVKTSENTEPAQIHYCDIGDYLTREEKLERLARDRDVTGTEYVAITPNKHGDWINQRDERFTTYQPIGDSDTALTRGIFDLYSRGLATSRDAWCYGFSRRAVEHNMERLVLNYNAFVDGDVTQDDPSKINWNRGLRADAKRGRLHEYRPEAIRISTYRPFTKQWAYFDRPLNDMVYQLHRLWPTNRTENLGIYQVGAGSAVRFSVFMTSLLPDLHVTGAGSGGQVFARWRWEPVDADDGGLNLDALDASEDDVVVDGHRRLDNITDETFDLYRATYANEPGGDELSKDDIFYYVYALLHHPEYRERYEADLKKLLPHIPCCRGFFEYVRIGRELADLHVNYEQVPVWEGLEYEYKVDTDLDPYRLYRIGMKRMSWTARNKRTGLKYNENLTITNIPAEADEYKIGGRSPLEWIVDRYYVKTDKASGIVNDPNDWLREQDNPSYVVDLIGSLVTVSMETQRLVGELPEFEVVS</sequence>
<organism evidence="3 4">
    <name type="scientific">Gulosibacter chungangensis</name>
    <dbReference type="NCBI Taxonomy" id="979746"/>
    <lineage>
        <taxon>Bacteria</taxon>
        <taxon>Bacillati</taxon>
        <taxon>Actinomycetota</taxon>
        <taxon>Actinomycetes</taxon>
        <taxon>Micrococcales</taxon>
        <taxon>Microbacteriaceae</taxon>
        <taxon>Gulosibacter</taxon>
    </lineage>
</organism>
<dbReference type="PROSITE" id="PS51192">
    <property type="entry name" value="HELICASE_ATP_BIND_1"/>
    <property type="match status" value="1"/>
</dbReference>
<dbReference type="GO" id="GO:0005524">
    <property type="term" value="F:ATP binding"/>
    <property type="evidence" value="ECO:0007669"/>
    <property type="project" value="InterPro"/>
</dbReference>
<evidence type="ECO:0000313" key="4">
    <source>
        <dbReference type="Proteomes" id="UP000433493"/>
    </source>
</evidence>
<reference evidence="3 4" key="1">
    <citation type="submission" date="2019-09" db="EMBL/GenBank/DDBJ databases">
        <title>Phylogeny of genus Pseudoclavibacter and closely related genus.</title>
        <authorList>
            <person name="Li Y."/>
        </authorList>
    </citation>
    <scope>NUCLEOTIDE SEQUENCE [LARGE SCALE GENOMIC DNA]</scope>
    <source>
        <strain evidence="3 4">KCTC 13959</strain>
    </source>
</reference>
<dbReference type="SMART" id="SM00487">
    <property type="entry name" value="DEXDc"/>
    <property type="match status" value="1"/>
</dbReference>
<dbReference type="InterPro" id="IPR039442">
    <property type="entry name" value="Mrr-like_dom"/>
</dbReference>
<keyword evidence="4" id="KW-1185">Reference proteome</keyword>
<dbReference type="InterPro" id="IPR041635">
    <property type="entry name" value="Type_ISP_LLaBIII_C"/>
</dbReference>
<dbReference type="InterPro" id="IPR014001">
    <property type="entry name" value="Helicase_ATP-bd"/>
</dbReference>
<keyword evidence="3" id="KW-0378">Hydrolase</keyword>
<protein>
    <submittedName>
        <fullName evidence="3">DEAD/DEAH box helicase</fullName>
    </submittedName>
</protein>
<dbReference type="InterPro" id="IPR027417">
    <property type="entry name" value="P-loop_NTPase"/>
</dbReference>
<dbReference type="SUPFAM" id="SSF53335">
    <property type="entry name" value="S-adenosyl-L-methionine-dependent methyltransferases"/>
    <property type="match status" value="1"/>
</dbReference>
<keyword evidence="3" id="KW-0347">Helicase</keyword>
<dbReference type="GO" id="GO:0003677">
    <property type="term" value="F:DNA binding"/>
    <property type="evidence" value="ECO:0007669"/>
    <property type="project" value="InterPro"/>
</dbReference>
<dbReference type="GO" id="GO:0004386">
    <property type="term" value="F:helicase activity"/>
    <property type="evidence" value="ECO:0007669"/>
    <property type="project" value="UniProtKB-KW"/>
</dbReference>
<evidence type="ECO:0000256" key="1">
    <source>
        <dbReference type="SAM" id="MobiDB-lite"/>
    </source>
</evidence>
<dbReference type="Pfam" id="PF13156">
    <property type="entry name" value="Mrr_cat_2"/>
    <property type="match status" value="1"/>
</dbReference>
<dbReference type="Gene3D" id="3.40.50.300">
    <property type="entry name" value="P-loop containing nucleotide triphosphate hydrolases"/>
    <property type="match status" value="2"/>
</dbReference>
<dbReference type="InterPro" id="IPR011335">
    <property type="entry name" value="Restrct_endonuc-II-like"/>
</dbReference>
<dbReference type="Pfam" id="PF22240">
    <property type="entry name" value="ISP_coupler"/>
    <property type="match status" value="1"/>
</dbReference>
<name>A0A7J5BAE3_9MICO</name>
<dbReference type="GO" id="GO:0005829">
    <property type="term" value="C:cytosol"/>
    <property type="evidence" value="ECO:0007669"/>
    <property type="project" value="TreeGrafter"/>
</dbReference>
<dbReference type="Gene3D" id="3.40.50.150">
    <property type="entry name" value="Vaccinia Virus protein VP39"/>
    <property type="match status" value="1"/>
</dbReference>
<feature type="domain" description="Helicase ATP-binding" evidence="2">
    <location>
        <begin position="172"/>
        <end position="368"/>
    </location>
</feature>
<dbReference type="OrthoDB" id="9776021at2"/>
<dbReference type="InterPro" id="IPR029063">
    <property type="entry name" value="SAM-dependent_MTases_sf"/>
</dbReference>
<proteinExistence type="predicted"/>
<feature type="region of interest" description="Disordered" evidence="1">
    <location>
        <begin position="651"/>
        <end position="682"/>
    </location>
</feature>
<keyword evidence="3" id="KW-0067">ATP-binding</keyword>
<dbReference type="Pfam" id="PF18135">
    <property type="entry name" value="Type_ISP_C"/>
    <property type="match status" value="1"/>
</dbReference>
<dbReference type="CDD" id="cd18785">
    <property type="entry name" value="SF2_C"/>
    <property type="match status" value="1"/>
</dbReference>
<dbReference type="CDD" id="cd22333">
    <property type="entry name" value="LlaBIII_nuclease-like"/>
    <property type="match status" value="1"/>
</dbReference>
<keyword evidence="3" id="KW-0547">Nucleotide-binding</keyword>
<dbReference type="SMART" id="SM00490">
    <property type="entry name" value="HELICc"/>
    <property type="match status" value="1"/>
</dbReference>